<comment type="caution">
    <text evidence="1">The sequence shown here is derived from an EMBL/GenBank/DDBJ whole genome shotgun (WGS) entry which is preliminary data.</text>
</comment>
<accession>A0A3D8PVF6</accession>
<dbReference type="Proteomes" id="UP000257143">
    <property type="component" value="Unassembled WGS sequence"/>
</dbReference>
<gene>
    <name evidence="1" type="ORF">CWR48_05150</name>
</gene>
<reference evidence="2" key="1">
    <citation type="submission" date="2017-11" db="EMBL/GenBank/DDBJ databases">
        <authorList>
            <person name="Zhu W."/>
        </authorList>
    </citation>
    <scope>NUCLEOTIDE SEQUENCE [LARGE SCALE GENOMIC DNA]</scope>
    <source>
        <strain evidence="2">CAU 1183</strain>
    </source>
</reference>
<dbReference type="AlphaFoldDB" id="A0A3D8PVF6"/>
<sequence>MHMDIAVYKIIANERMKKIKAETYGKQTWINELENEYAFEHTCTKREVWFKSKEDGNFVNSRELNNR</sequence>
<organism evidence="1 2">
    <name type="scientific">Oceanobacillus arenosus</name>
    <dbReference type="NCBI Taxonomy" id="1229153"/>
    <lineage>
        <taxon>Bacteria</taxon>
        <taxon>Bacillati</taxon>
        <taxon>Bacillota</taxon>
        <taxon>Bacilli</taxon>
        <taxon>Bacillales</taxon>
        <taxon>Bacillaceae</taxon>
        <taxon>Oceanobacillus</taxon>
    </lineage>
</organism>
<keyword evidence="2" id="KW-1185">Reference proteome</keyword>
<evidence type="ECO:0000313" key="1">
    <source>
        <dbReference type="EMBL" id="RDW20106.1"/>
    </source>
</evidence>
<proteinExistence type="predicted"/>
<protein>
    <submittedName>
        <fullName evidence="1">Uncharacterized protein</fullName>
    </submittedName>
</protein>
<name>A0A3D8PVF6_9BACI</name>
<dbReference type="EMBL" id="PIOC01000010">
    <property type="protein sequence ID" value="RDW20106.1"/>
    <property type="molecule type" value="Genomic_DNA"/>
</dbReference>
<evidence type="ECO:0000313" key="2">
    <source>
        <dbReference type="Proteomes" id="UP000257143"/>
    </source>
</evidence>